<dbReference type="AlphaFoldDB" id="A0A1I6KD60"/>
<accession>A0A1I6KD60</accession>
<evidence type="ECO:0000256" key="1">
    <source>
        <dbReference type="SAM" id="MobiDB-lite"/>
    </source>
</evidence>
<evidence type="ECO:0000313" key="3">
    <source>
        <dbReference type="Proteomes" id="UP000199062"/>
    </source>
</evidence>
<dbReference type="EMBL" id="FOZK01000001">
    <property type="protein sequence ID" value="SFR89126.1"/>
    <property type="molecule type" value="Genomic_DNA"/>
</dbReference>
<feature type="region of interest" description="Disordered" evidence="1">
    <location>
        <begin position="21"/>
        <end position="65"/>
    </location>
</feature>
<name>A0A1I6KD60_9EURY</name>
<gene>
    <name evidence="2" type="ORF">SAMN05216559_0581</name>
</gene>
<dbReference type="STRING" id="767519.SAMN05216559_0581"/>
<evidence type="ECO:0000313" key="2">
    <source>
        <dbReference type="EMBL" id="SFR89126.1"/>
    </source>
</evidence>
<keyword evidence="3" id="KW-1185">Reference proteome</keyword>
<feature type="compositionally biased region" description="Low complexity" evidence="1">
    <location>
        <begin position="33"/>
        <end position="48"/>
    </location>
</feature>
<dbReference type="Proteomes" id="UP000199062">
    <property type="component" value="Unassembled WGS sequence"/>
</dbReference>
<sequence>MQCSRRDTIALLSSTALLGTAGCMQGSSDEPETNGTAGESGTAATADGSEQTPASALFATVSGPDGEQTFFQKDTVANVGDVREQPDSDGYELAATLTDGGTDSASEALQATGAAEAPDDATITVTVDGEEASTYAVAPSLAESVTEDDWDGLLLMQFEDEETAKTVKTKIEES</sequence>
<proteinExistence type="predicted"/>
<dbReference type="RefSeq" id="WP_143117623.1">
    <property type="nucleotide sequence ID" value="NZ_FOZK01000001.1"/>
</dbReference>
<dbReference type="PROSITE" id="PS51257">
    <property type="entry name" value="PROKAR_LIPOPROTEIN"/>
    <property type="match status" value="1"/>
</dbReference>
<reference evidence="2 3" key="1">
    <citation type="submission" date="2016-10" db="EMBL/GenBank/DDBJ databases">
        <authorList>
            <person name="de Groot N.N."/>
        </authorList>
    </citation>
    <scope>NUCLEOTIDE SEQUENCE [LARGE SCALE GENOMIC DNA]</scope>
    <source>
        <strain evidence="2 3">CGMCC 1.10457</strain>
    </source>
</reference>
<organism evidence="2 3">
    <name type="scientific">Halomicrobium zhouii</name>
    <dbReference type="NCBI Taxonomy" id="767519"/>
    <lineage>
        <taxon>Archaea</taxon>
        <taxon>Methanobacteriati</taxon>
        <taxon>Methanobacteriota</taxon>
        <taxon>Stenosarchaea group</taxon>
        <taxon>Halobacteria</taxon>
        <taxon>Halobacteriales</taxon>
        <taxon>Haloarculaceae</taxon>
        <taxon>Halomicrobium</taxon>
    </lineage>
</organism>
<protein>
    <submittedName>
        <fullName evidence="2">Uncharacterized protein</fullName>
    </submittedName>
</protein>